<proteinExistence type="predicted"/>
<keyword evidence="2" id="KW-1185">Reference proteome</keyword>
<organism evidence="1 2">
    <name type="scientific">Streptomyces chryseus</name>
    <dbReference type="NCBI Taxonomy" id="68186"/>
    <lineage>
        <taxon>Bacteria</taxon>
        <taxon>Bacillati</taxon>
        <taxon>Actinomycetota</taxon>
        <taxon>Actinomycetes</taxon>
        <taxon>Kitasatosporales</taxon>
        <taxon>Streptomycetaceae</taxon>
        <taxon>Streptomyces</taxon>
    </lineage>
</organism>
<dbReference type="Proteomes" id="UP000599437">
    <property type="component" value="Unassembled WGS sequence"/>
</dbReference>
<protein>
    <submittedName>
        <fullName evidence="1">Uncharacterized protein</fullName>
    </submittedName>
</protein>
<dbReference type="EMBL" id="BMVO01000003">
    <property type="protein sequence ID" value="GHA94105.1"/>
    <property type="molecule type" value="Genomic_DNA"/>
</dbReference>
<gene>
    <name evidence="1" type="ORF">GCM10010346_16040</name>
</gene>
<comment type="caution">
    <text evidence="1">The sequence shown here is derived from an EMBL/GenBank/DDBJ whole genome shotgun (WGS) entry which is preliminary data.</text>
</comment>
<accession>A0ABQ3DIB7</accession>
<name>A0ABQ3DIB7_9ACTN</name>
<evidence type="ECO:0000313" key="1">
    <source>
        <dbReference type="EMBL" id="GHA94105.1"/>
    </source>
</evidence>
<reference evidence="2" key="1">
    <citation type="journal article" date="2019" name="Int. J. Syst. Evol. Microbiol.">
        <title>The Global Catalogue of Microorganisms (GCM) 10K type strain sequencing project: providing services to taxonomists for standard genome sequencing and annotation.</title>
        <authorList>
            <consortium name="The Broad Institute Genomics Platform"/>
            <consortium name="The Broad Institute Genome Sequencing Center for Infectious Disease"/>
            <person name="Wu L."/>
            <person name="Ma J."/>
        </authorList>
    </citation>
    <scope>NUCLEOTIDE SEQUENCE [LARGE SCALE GENOMIC DNA]</scope>
    <source>
        <strain evidence="2">JCM 4737</strain>
    </source>
</reference>
<sequence length="157" mass="17584">MSQPHQPDAVRYFHGGVPGLNPGDFLAPHKPNVVDGCPICAAKAAGEQPIVPGLGNVDPLTERPDRLYITTDREYARFYASKWWLGDLYVVEPTGEVEESTEDFFPTWCAEGAVVVSVVSRAVRLTDRQRRTLNRRWGALEDAARRERLRIVPGGRR</sequence>
<dbReference type="RefSeq" id="WP_138895155.1">
    <property type="nucleotide sequence ID" value="NZ_BMVO01000003.1"/>
</dbReference>
<evidence type="ECO:0000313" key="2">
    <source>
        <dbReference type="Proteomes" id="UP000599437"/>
    </source>
</evidence>